<evidence type="ECO:0000256" key="5">
    <source>
        <dbReference type="ARBA" id="ARBA00023136"/>
    </source>
</evidence>
<comment type="caution">
    <text evidence="8">The sequence shown here is derived from an EMBL/GenBank/DDBJ whole genome shotgun (WGS) entry which is preliminary data.</text>
</comment>
<dbReference type="InterPro" id="IPR005045">
    <property type="entry name" value="CDC50/LEM3_fam"/>
</dbReference>
<comment type="similarity">
    <text evidence="2 6">Belongs to the CDC50/LEM3 family.</text>
</comment>
<comment type="subcellular location">
    <subcellularLocation>
        <location evidence="1">Membrane</location>
        <topology evidence="1">Multi-pass membrane protein</topology>
    </subcellularLocation>
</comment>
<dbReference type="Pfam" id="PF03381">
    <property type="entry name" value="CDC50"/>
    <property type="match status" value="1"/>
</dbReference>
<feature type="transmembrane region" description="Helical" evidence="7">
    <location>
        <begin position="252"/>
        <end position="275"/>
    </location>
</feature>
<dbReference type="PIRSF" id="PIRSF015840">
    <property type="entry name" value="DUF284_TM_euk"/>
    <property type="match status" value="1"/>
</dbReference>
<accession>A0ABR2L1Y0</accession>
<keyword evidence="4 7" id="KW-1133">Transmembrane helix</keyword>
<keyword evidence="3 7" id="KW-0812">Transmembrane</keyword>
<evidence type="ECO:0000256" key="2">
    <source>
        <dbReference type="ARBA" id="ARBA00009457"/>
    </source>
</evidence>
<evidence type="ECO:0000313" key="9">
    <source>
        <dbReference type="Proteomes" id="UP001470230"/>
    </source>
</evidence>
<evidence type="ECO:0000256" key="6">
    <source>
        <dbReference type="PIRNR" id="PIRNR015840"/>
    </source>
</evidence>
<proteinExistence type="inferred from homology"/>
<keyword evidence="9" id="KW-1185">Reference proteome</keyword>
<organism evidence="8 9">
    <name type="scientific">Tritrichomonas musculus</name>
    <dbReference type="NCBI Taxonomy" id="1915356"/>
    <lineage>
        <taxon>Eukaryota</taxon>
        <taxon>Metamonada</taxon>
        <taxon>Parabasalia</taxon>
        <taxon>Tritrichomonadida</taxon>
        <taxon>Tritrichomonadidae</taxon>
        <taxon>Tritrichomonas</taxon>
    </lineage>
</organism>
<dbReference type="PANTHER" id="PTHR10926:SF0">
    <property type="entry name" value="CDC50, ISOFORM A"/>
    <property type="match status" value="1"/>
</dbReference>
<evidence type="ECO:0000256" key="7">
    <source>
        <dbReference type="SAM" id="Phobius"/>
    </source>
</evidence>
<dbReference type="PANTHER" id="PTHR10926">
    <property type="entry name" value="CELL CYCLE CONTROL PROTEIN 50"/>
    <property type="match status" value="1"/>
</dbReference>
<evidence type="ECO:0000256" key="4">
    <source>
        <dbReference type="ARBA" id="ARBA00022989"/>
    </source>
</evidence>
<evidence type="ECO:0000313" key="8">
    <source>
        <dbReference type="EMBL" id="KAK8897353.1"/>
    </source>
</evidence>
<dbReference type="EMBL" id="JAPFFF010000002">
    <property type="protein sequence ID" value="KAK8897353.1"/>
    <property type="molecule type" value="Genomic_DNA"/>
</dbReference>
<evidence type="ECO:0000256" key="3">
    <source>
        <dbReference type="ARBA" id="ARBA00022692"/>
    </source>
</evidence>
<name>A0ABR2L1Y0_9EUKA</name>
<evidence type="ECO:0008006" key="10">
    <source>
        <dbReference type="Google" id="ProtNLM"/>
    </source>
</evidence>
<gene>
    <name evidence="8" type="ORF">M9Y10_015296</name>
</gene>
<evidence type="ECO:0000256" key="1">
    <source>
        <dbReference type="ARBA" id="ARBA00004141"/>
    </source>
</evidence>
<keyword evidence="5 6" id="KW-0472">Membrane</keyword>
<reference evidence="8 9" key="1">
    <citation type="submission" date="2024-04" db="EMBL/GenBank/DDBJ databases">
        <title>Tritrichomonas musculus Genome.</title>
        <authorList>
            <person name="Alves-Ferreira E."/>
            <person name="Grigg M."/>
            <person name="Lorenzi H."/>
            <person name="Galac M."/>
        </authorList>
    </citation>
    <scope>NUCLEOTIDE SEQUENCE [LARGE SCALE GENOMIC DNA]</scope>
    <source>
        <strain evidence="8 9">EAF2021</strain>
    </source>
</reference>
<protein>
    <recommendedName>
        <fullName evidence="10">Cell cycle control protein</fullName>
    </recommendedName>
</protein>
<dbReference type="Proteomes" id="UP001470230">
    <property type="component" value="Unassembled WGS sequence"/>
</dbReference>
<sequence>MRREHKKKDSIYLYPHGQTYPICQQNFRGCRPTFYHNPTIIFIVFACIHLLIGIVAICLTHDAKEYKVRYDDKCNLSDDKPTGETEIHFGNPAIEGNLFFYFELHDYYQTYFLYSTKYTIRELRMFDNYPDGCRPGDNGSISDVCIMIAKSFFRDHYEFVNASFNETGISWKYDKGKLTNRTNKTSKLINEHYSVWMRIAAHPYFRKLYAKTTVGVPLDLHVKVKCLYSYKYFKGARHLVLLKPSGLGGRSWVLAIFNFILFAFICAFIIVFEVSRFMKEKKKKKKLIRKRRLNAICEVESKYYDDVEYP</sequence>
<feature type="transmembrane region" description="Helical" evidence="7">
    <location>
        <begin position="34"/>
        <end position="57"/>
    </location>
</feature>